<evidence type="ECO:0000313" key="2">
    <source>
        <dbReference type="EMBL" id="ALS79229.1"/>
    </source>
</evidence>
<dbReference type="Proteomes" id="UP000065533">
    <property type="component" value="Chromosome"/>
</dbReference>
<evidence type="ECO:0000313" key="3">
    <source>
        <dbReference type="Proteomes" id="UP000065533"/>
    </source>
</evidence>
<dbReference type="CDD" id="cd02947">
    <property type="entry name" value="TRX_family"/>
    <property type="match status" value="1"/>
</dbReference>
<dbReference type="InterPro" id="IPR013766">
    <property type="entry name" value="Thioredoxin_domain"/>
</dbReference>
<dbReference type="EMBL" id="CP013661">
    <property type="protein sequence ID" value="ALS79229.1"/>
    <property type="molecule type" value="Genomic_DNA"/>
</dbReference>
<reference evidence="2" key="1">
    <citation type="submission" date="2016-01" db="EMBL/GenBank/DDBJ databases">
        <title>Complete genome of Planococcus kocurri type strain.</title>
        <authorList>
            <person name="See-Too W.S."/>
        </authorList>
    </citation>
    <scope>NUCLEOTIDE SEQUENCE [LARGE SCALE GENOMIC DNA]</scope>
    <source>
        <strain evidence="2">ATCC 43650</strain>
    </source>
</reference>
<accession>A0ABM5WXZ6</accession>
<dbReference type="InterPro" id="IPR036249">
    <property type="entry name" value="Thioredoxin-like_sf"/>
</dbReference>
<organism evidence="2 3">
    <name type="scientific">Planococcus kocurii</name>
    <dbReference type="NCBI Taxonomy" id="1374"/>
    <lineage>
        <taxon>Bacteria</taxon>
        <taxon>Bacillati</taxon>
        <taxon>Bacillota</taxon>
        <taxon>Bacilli</taxon>
        <taxon>Bacillales</taxon>
        <taxon>Caryophanaceae</taxon>
        <taxon>Planococcus</taxon>
    </lineage>
</organism>
<keyword evidence="3" id="KW-1185">Reference proteome</keyword>
<sequence>MNEWTHKEWIKEKNTNKSTAYYLYAPMCGTCQVASKMLSVVTELLPDLPMGKANLNYVQEIADLYEVESVPCLLITEGGKLKEKIYAFQSVPYLYSKLKPVDEYSRSW</sequence>
<evidence type="ECO:0000259" key="1">
    <source>
        <dbReference type="Pfam" id="PF00085"/>
    </source>
</evidence>
<feature type="domain" description="Thioredoxin" evidence="1">
    <location>
        <begin position="13"/>
        <end position="86"/>
    </location>
</feature>
<dbReference type="RefSeq" id="WP_058385881.1">
    <property type="nucleotide sequence ID" value="NZ_CP013661.2"/>
</dbReference>
<name>A0ABM5WXZ6_9BACL</name>
<dbReference type="Gene3D" id="3.40.30.10">
    <property type="entry name" value="Glutaredoxin"/>
    <property type="match status" value="1"/>
</dbReference>
<proteinExistence type="predicted"/>
<protein>
    <submittedName>
        <fullName evidence="2">Thioredoxin</fullName>
    </submittedName>
</protein>
<dbReference type="SUPFAM" id="SSF52833">
    <property type="entry name" value="Thioredoxin-like"/>
    <property type="match status" value="1"/>
</dbReference>
<dbReference type="Pfam" id="PF00085">
    <property type="entry name" value="Thioredoxin"/>
    <property type="match status" value="1"/>
</dbReference>
<gene>
    <name evidence="2" type="ORF">AUO94_11495</name>
</gene>